<evidence type="ECO:0008006" key="3">
    <source>
        <dbReference type="Google" id="ProtNLM"/>
    </source>
</evidence>
<name>A0ABS7WTV7_9BACT</name>
<dbReference type="EMBL" id="JACGBB010000078">
    <property type="protein sequence ID" value="MBZ7988208.1"/>
    <property type="molecule type" value="Genomic_DNA"/>
</dbReference>
<comment type="caution">
    <text evidence="1">The sequence shown here is derived from an EMBL/GenBank/DDBJ whole genome shotgun (WGS) entry which is preliminary data.</text>
</comment>
<reference evidence="1 2" key="1">
    <citation type="submission" date="2020-07" db="EMBL/GenBank/DDBJ databases">
        <title>Transfer of Campylobacter canadensis to the novel genus Avispirillum gen. nov., that also includes two novel species recovered from migratory waterfowl: Avispirillum anseris sp. nov. and Avispirillum brantae sp. nov.</title>
        <authorList>
            <person name="Miller W.G."/>
            <person name="Chapman M.H."/>
            <person name="Yee E."/>
            <person name="Inglis G.D."/>
        </authorList>
    </citation>
    <scope>NUCLEOTIDE SEQUENCE [LARGE SCALE GENOMIC DNA]</scope>
    <source>
        <strain evidence="1 2">L283</strain>
    </source>
</reference>
<proteinExistence type="predicted"/>
<gene>
    <name evidence="1" type="ORF">AVCANL283_08920</name>
</gene>
<evidence type="ECO:0000313" key="1">
    <source>
        <dbReference type="EMBL" id="MBZ7988208.1"/>
    </source>
</evidence>
<evidence type="ECO:0000313" key="2">
    <source>
        <dbReference type="Proteomes" id="UP000786183"/>
    </source>
</evidence>
<sequence>FDKDGKAYTKTTSAAAADKHLFFTNKEAQVVDDDGTKNTGQIAVDFSKSDTWGGGGTDADTNGTNDAKDSILNKNNMFDDVKKAYYEQAARHAADGYERAKGITITEGAEIDLSSIHANIQGALHLAMVAVGDEDETAGTTTAAGDNGKDTYKQWVADANDAIKKVAGQKTSKHNSLQDLNAAIDDAVNKLTKVIDAAAGKTMADNEGENGIAAYAALNFLKGLKEGLN</sequence>
<feature type="non-terminal residue" evidence="1">
    <location>
        <position position="1"/>
    </location>
</feature>
<protein>
    <recommendedName>
        <fullName evidence="3">Flagellin</fullName>
    </recommendedName>
</protein>
<dbReference type="Proteomes" id="UP000786183">
    <property type="component" value="Unassembled WGS sequence"/>
</dbReference>
<dbReference type="RefSeq" id="WP_224325623.1">
    <property type="nucleotide sequence ID" value="NZ_JACGBB010000078.1"/>
</dbReference>
<feature type="non-terminal residue" evidence="1">
    <location>
        <position position="229"/>
    </location>
</feature>
<accession>A0ABS7WTV7</accession>
<keyword evidence="2" id="KW-1185">Reference proteome</keyword>
<organism evidence="1 2">
    <name type="scientific">Campylobacter canadensis</name>
    <dbReference type="NCBI Taxonomy" id="449520"/>
    <lineage>
        <taxon>Bacteria</taxon>
        <taxon>Pseudomonadati</taxon>
        <taxon>Campylobacterota</taxon>
        <taxon>Epsilonproteobacteria</taxon>
        <taxon>Campylobacterales</taxon>
        <taxon>Campylobacteraceae</taxon>
        <taxon>Campylobacter</taxon>
    </lineage>
</organism>